<proteinExistence type="predicted"/>
<evidence type="ECO:0000313" key="3">
    <source>
        <dbReference type="Proteomes" id="UP000320231"/>
    </source>
</evidence>
<organism evidence="2 3">
    <name type="scientific">Vreelandella sulfidaeris</name>
    <dbReference type="NCBI Taxonomy" id="115553"/>
    <lineage>
        <taxon>Bacteria</taxon>
        <taxon>Pseudomonadati</taxon>
        <taxon>Pseudomonadota</taxon>
        <taxon>Gammaproteobacteria</taxon>
        <taxon>Oceanospirillales</taxon>
        <taxon>Halomonadaceae</taxon>
        <taxon>Vreelandella</taxon>
    </lineage>
</organism>
<dbReference type="Proteomes" id="UP000320231">
    <property type="component" value="Chromosome"/>
</dbReference>
<keyword evidence="1" id="KW-0812">Transmembrane</keyword>
<reference evidence="2 3" key="1">
    <citation type="journal article" date="2019" name="Microbiol. Resour. Announc.">
        <title>Complete Genome Sequence of Halomonas sulfidaeris Strain Esulfide1 Isolated from a Metal Sulfide Rock at a Depth of 2,200 Meters, Obtained Using Nanopore Sequencing.</title>
        <authorList>
            <person name="Saito M."/>
            <person name="Nishigata A."/>
            <person name="Galipon J."/>
            <person name="Arakawa K."/>
        </authorList>
    </citation>
    <scope>NUCLEOTIDE SEQUENCE [LARGE SCALE GENOMIC DNA]</scope>
    <source>
        <strain evidence="2 3">ATCC BAA-803</strain>
    </source>
</reference>
<evidence type="ECO:0000256" key="1">
    <source>
        <dbReference type="SAM" id="Phobius"/>
    </source>
</evidence>
<sequence>MDSLSMILLTVPIFLPIVTGMDFGMPATDVAIWFGILALVVVEVGMITRRWG</sequence>
<gene>
    <name evidence="2" type="ORF">HSBAA_65040</name>
</gene>
<keyword evidence="1" id="KW-1133">Transmembrane helix</keyword>
<evidence type="ECO:0000313" key="2">
    <source>
        <dbReference type="EMBL" id="BBI65198.1"/>
    </source>
</evidence>
<protein>
    <recommendedName>
        <fullName evidence="4">Cation/H+ exchanger domain-containing protein</fullName>
    </recommendedName>
</protein>
<name>A0A455ULH5_9GAMM</name>
<evidence type="ECO:0008006" key="4">
    <source>
        <dbReference type="Google" id="ProtNLM"/>
    </source>
</evidence>
<feature type="transmembrane region" description="Helical" evidence="1">
    <location>
        <begin position="30"/>
        <end position="48"/>
    </location>
</feature>
<accession>A0A455ULH5</accession>
<dbReference type="KEGG" id="hsr:HSBAA_65040"/>
<dbReference type="EMBL" id="AP019514">
    <property type="protein sequence ID" value="BBI65198.1"/>
    <property type="molecule type" value="Genomic_DNA"/>
</dbReference>
<keyword evidence="1" id="KW-0472">Membrane</keyword>
<dbReference type="AlphaFoldDB" id="A0A455ULH5"/>